<gene>
    <name evidence="1" type="ORF">H2198_009408</name>
</gene>
<sequence length="462" mass="51937">MFINIQGPPTRDARIRRMVNLHLSKVAKSKRKSKYDVNEEEADQQRLQKTRIGQGLDTVKEPGKDCAAVNVPNAGPSPLPVKLESFYPSGRQGKMAAEAWRDYFTQFVHSDMKAQGLSLTRRNAYAATLFAWSSEHDVLFSALAAWRFYCLPGSSSTSLRKTSFGTFDAPRARLLKNIHEKLEKQEVDDILILSICIAMTVDHHLGYTGFGEAHLKGIDTVIKMRGGFSSVGTSAPEIEDTFRYSAVLAISAVKLATELESPQSTFPPFASLSDHLKSSDETNRHLLPAGFQSLISRQFFSQPMIEVLVSFQTWWAGQDETKAGASRSWRGITPPGLAKFEKAIFAVLSCLGDDVSGIGTQHEGPMWRRTKQRMKTIENETMLWEQGEFSNLLIWLVTIVASPRQIDTCPVEQRNILLDKTMELRPDLKDINAVERILRGFFFRESCATAWRQVWESRLPSS</sequence>
<accession>A0ACC2ZUJ4</accession>
<protein>
    <submittedName>
        <fullName evidence="1">Uncharacterized protein</fullName>
    </submittedName>
</protein>
<keyword evidence="2" id="KW-1185">Reference proteome</keyword>
<reference evidence="1" key="1">
    <citation type="submission" date="2022-10" db="EMBL/GenBank/DDBJ databases">
        <title>Culturing micro-colonial fungi from biological soil crusts in the Mojave desert and describing Neophaeococcomyces mojavensis, and introducing the new genera and species Taxawa tesnikishii.</title>
        <authorList>
            <person name="Kurbessoian T."/>
            <person name="Stajich J.E."/>
        </authorList>
    </citation>
    <scope>NUCLEOTIDE SEQUENCE</scope>
    <source>
        <strain evidence="1">JES_112</strain>
    </source>
</reference>
<evidence type="ECO:0000313" key="1">
    <source>
        <dbReference type="EMBL" id="KAJ9651314.1"/>
    </source>
</evidence>
<name>A0ACC2ZUJ4_9EURO</name>
<comment type="caution">
    <text evidence="1">The sequence shown here is derived from an EMBL/GenBank/DDBJ whole genome shotgun (WGS) entry which is preliminary data.</text>
</comment>
<evidence type="ECO:0000313" key="2">
    <source>
        <dbReference type="Proteomes" id="UP001172386"/>
    </source>
</evidence>
<organism evidence="1 2">
    <name type="scientific">Neophaeococcomyces mojaviensis</name>
    <dbReference type="NCBI Taxonomy" id="3383035"/>
    <lineage>
        <taxon>Eukaryota</taxon>
        <taxon>Fungi</taxon>
        <taxon>Dikarya</taxon>
        <taxon>Ascomycota</taxon>
        <taxon>Pezizomycotina</taxon>
        <taxon>Eurotiomycetes</taxon>
        <taxon>Chaetothyriomycetidae</taxon>
        <taxon>Chaetothyriales</taxon>
        <taxon>Chaetothyriales incertae sedis</taxon>
        <taxon>Neophaeococcomyces</taxon>
    </lineage>
</organism>
<dbReference type="EMBL" id="JAPDRQ010000265">
    <property type="protein sequence ID" value="KAJ9651314.1"/>
    <property type="molecule type" value="Genomic_DNA"/>
</dbReference>
<proteinExistence type="predicted"/>
<dbReference type="Proteomes" id="UP001172386">
    <property type="component" value="Unassembled WGS sequence"/>
</dbReference>